<dbReference type="EMBL" id="KI925463">
    <property type="protein sequence ID" value="ETW77066.1"/>
    <property type="molecule type" value="Genomic_DNA"/>
</dbReference>
<dbReference type="GeneID" id="20671243"/>
<evidence type="ECO:0008006" key="3">
    <source>
        <dbReference type="Google" id="ProtNLM"/>
    </source>
</evidence>
<sequence>MPNQYKPLSPEDELEPWIKLYYHLGLTDIQIAELTLENFDREVFGLGSIWTRVKQKWFSACKKKWGLKSTQQQAHTIETIAVHVAEIKRCFPNRGLTPLPRPSELRTTSAFLGKKFSLPDICEVSTSFWHRALVAKYLTLTEPEAVKKHRHQKFKRHMFWAAGLNSIWAMDQHNKFIHWMKIWWTNQNPRLIASFYIETACCEKGIPLIMQSDPGSENFGVANAHTLWMRKYQNIKPESHWSILLLFRWLAIPWLQCKLDAWVYQRNMTAHHANRHKILPHGIPELICQQPHHYDSIDFKVVISDALINELEQRWALPAHDVFKLVLDKFVDRIQPLYLNLSEPQVSFDLFWNIFCHLI</sequence>
<dbReference type="KEGG" id="hir:HETIRDRAFT_326449"/>
<dbReference type="STRING" id="747525.W4JW11"/>
<organism evidence="1 2">
    <name type="scientific">Heterobasidion irregulare (strain TC 32-1)</name>
    <dbReference type="NCBI Taxonomy" id="747525"/>
    <lineage>
        <taxon>Eukaryota</taxon>
        <taxon>Fungi</taxon>
        <taxon>Dikarya</taxon>
        <taxon>Basidiomycota</taxon>
        <taxon>Agaricomycotina</taxon>
        <taxon>Agaricomycetes</taxon>
        <taxon>Russulales</taxon>
        <taxon>Bondarzewiaceae</taxon>
        <taxon>Heterobasidion</taxon>
        <taxon>Heterobasidion annosum species complex</taxon>
    </lineage>
</organism>
<dbReference type="PANTHER" id="PTHR46177:SF1">
    <property type="entry name" value="INTEGRASE CATALYTIC DOMAIN-CONTAINING PROTEIN"/>
    <property type="match status" value="1"/>
</dbReference>
<proteinExistence type="predicted"/>
<gene>
    <name evidence="1" type="ORF">HETIRDRAFT_326449</name>
</gene>
<name>W4JW11_HETIT</name>
<dbReference type="RefSeq" id="XP_009550616.1">
    <property type="nucleotide sequence ID" value="XM_009552321.1"/>
</dbReference>
<reference evidence="1 2" key="1">
    <citation type="journal article" date="2012" name="New Phytol.">
        <title>Insight into trade-off between wood decay and parasitism from the genome of a fungal forest pathogen.</title>
        <authorList>
            <person name="Olson A."/>
            <person name="Aerts A."/>
            <person name="Asiegbu F."/>
            <person name="Belbahri L."/>
            <person name="Bouzid O."/>
            <person name="Broberg A."/>
            <person name="Canback B."/>
            <person name="Coutinho P.M."/>
            <person name="Cullen D."/>
            <person name="Dalman K."/>
            <person name="Deflorio G."/>
            <person name="van Diepen L.T."/>
            <person name="Dunand C."/>
            <person name="Duplessis S."/>
            <person name="Durling M."/>
            <person name="Gonthier P."/>
            <person name="Grimwood J."/>
            <person name="Fossdal C.G."/>
            <person name="Hansson D."/>
            <person name="Henrissat B."/>
            <person name="Hietala A."/>
            <person name="Himmelstrand K."/>
            <person name="Hoffmeister D."/>
            <person name="Hogberg N."/>
            <person name="James T.Y."/>
            <person name="Karlsson M."/>
            <person name="Kohler A."/>
            <person name="Kues U."/>
            <person name="Lee Y.H."/>
            <person name="Lin Y.C."/>
            <person name="Lind M."/>
            <person name="Lindquist E."/>
            <person name="Lombard V."/>
            <person name="Lucas S."/>
            <person name="Lunden K."/>
            <person name="Morin E."/>
            <person name="Murat C."/>
            <person name="Park J."/>
            <person name="Raffaello T."/>
            <person name="Rouze P."/>
            <person name="Salamov A."/>
            <person name="Schmutz J."/>
            <person name="Solheim H."/>
            <person name="Stahlberg J."/>
            <person name="Velez H."/>
            <person name="de Vries R.P."/>
            <person name="Wiebenga A."/>
            <person name="Woodward S."/>
            <person name="Yakovlev I."/>
            <person name="Garbelotto M."/>
            <person name="Martin F."/>
            <person name="Grigoriev I.V."/>
            <person name="Stenlid J."/>
        </authorList>
    </citation>
    <scope>NUCLEOTIDE SEQUENCE [LARGE SCALE GENOMIC DNA]</scope>
    <source>
        <strain evidence="1 2">TC 32-1</strain>
    </source>
</reference>
<accession>W4JW11</accession>
<evidence type="ECO:0000313" key="1">
    <source>
        <dbReference type="EMBL" id="ETW77066.1"/>
    </source>
</evidence>
<evidence type="ECO:0000313" key="2">
    <source>
        <dbReference type="Proteomes" id="UP000030671"/>
    </source>
</evidence>
<protein>
    <recommendedName>
        <fullName evidence="3">Integrase catalytic domain-containing protein</fullName>
    </recommendedName>
</protein>
<dbReference type="Proteomes" id="UP000030671">
    <property type="component" value="Unassembled WGS sequence"/>
</dbReference>
<dbReference type="HOGENOM" id="CLU_038374_0_1_1"/>
<dbReference type="eggNOG" id="ENOG502QUY7">
    <property type="taxonomic scope" value="Eukaryota"/>
</dbReference>
<dbReference type="PANTHER" id="PTHR46177">
    <property type="entry name" value="INTEGRASE CATALYTIC DOMAIN-CONTAINING PROTEIN"/>
    <property type="match status" value="1"/>
</dbReference>
<dbReference type="AlphaFoldDB" id="W4JW11"/>
<keyword evidence="2" id="KW-1185">Reference proteome</keyword>
<dbReference type="OrthoDB" id="5946233at2759"/>
<dbReference type="InParanoid" id="W4JW11"/>